<name>A0A061EUG1_THECC</name>
<proteinExistence type="predicted"/>
<evidence type="ECO:0000313" key="2">
    <source>
        <dbReference type="EMBL" id="EOY08685.1"/>
    </source>
</evidence>
<gene>
    <name evidence="2" type="ORF">TCM_023723</name>
</gene>
<dbReference type="InParanoid" id="A0A061EUG1"/>
<reference evidence="2 3" key="1">
    <citation type="journal article" date="2013" name="Genome Biol.">
        <title>The genome sequence of the most widely cultivated cacao type and its use to identify candidate genes regulating pod color.</title>
        <authorList>
            <person name="Motamayor J.C."/>
            <person name="Mockaitis K."/>
            <person name="Schmutz J."/>
            <person name="Haiminen N."/>
            <person name="Iii D.L."/>
            <person name="Cornejo O."/>
            <person name="Findley S.D."/>
            <person name="Zheng P."/>
            <person name="Utro F."/>
            <person name="Royaert S."/>
            <person name="Saski C."/>
            <person name="Jenkins J."/>
            <person name="Podicheti R."/>
            <person name="Zhao M."/>
            <person name="Scheffler B.E."/>
            <person name="Stack J.C."/>
            <person name="Feltus F.A."/>
            <person name="Mustiga G.M."/>
            <person name="Amores F."/>
            <person name="Phillips W."/>
            <person name="Marelli J.P."/>
            <person name="May G.D."/>
            <person name="Shapiro H."/>
            <person name="Ma J."/>
            <person name="Bustamante C.D."/>
            <person name="Schnell R.J."/>
            <person name="Main D."/>
            <person name="Gilbert D."/>
            <person name="Parida L."/>
            <person name="Kuhn D.N."/>
        </authorList>
    </citation>
    <scope>NUCLEOTIDE SEQUENCE [LARGE SCALE GENOMIC DNA]</scope>
    <source>
        <strain evidence="3">cv. Matina 1-6</strain>
    </source>
</reference>
<dbReference type="EMBL" id="CM001883">
    <property type="protein sequence ID" value="EOY08685.1"/>
    <property type="molecule type" value="Genomic_DNA"/>
</dbReference>
<feature type="compositionally biased region" description="Polar residues" evidence="1">
    <location>
        <begin position="157"/>
        <end position="166"/>
    </location>
</feature>
<keyword evidence="3" id="KW-1185">Reference proteome</keyword>
<accession>A0A061EUG1</accession>
<evidence type="ECO:0000313" key="3">
    <source>
        <dbReference type="Proteomes" id="UP000026915"/>
    </source>
</evidence>
<sequence>MKHAFSGVSLNLGRFMIERMRKACKLEKINLPYGNIITSLVRKKGIWSSRNKADKVKSRDQAIYLASLPKMGYKLDGETFVKTPKVAPRKKTSLPTHLEASSSQFSNEMLFNLFMRIDGKLTDQGVRMLKIEEKLTELENVLKEKEKPPSEPAAADTSATPSLAEG</sequence>
<protein>
    <submittedName>
        <fullName evidence="2">Uncharacterized protein</fullName>
    </submittedName>
</protein>
<evidence type="ECO:0000256" key="1">
    <source>
        <dbReference type="SAM" id="MobiDB-lite"/>
    </source>
</evidence>
<dbReference type="HOGENOM" id="CLU_1605649_0_0_1"/>
<dbReference type="Proteomes" id="UP000026915">
    <property type="component" value="Chromosome 5"/>
</dbReference>
<organism evidence="2 3">
    <name type="scientific">Theobroma cacao</name>
    <name type="common">Cacao</name>
    <name type="synonym">Cocoa</name>
    <dbReference type="NCBI Taxonomy" id="3641"/>
    <lineage>
        <taxon>Eukaryota</taxon>
        <taxon>Viridiplantae</taxon>
        <taxon>Streptophyta</taxon>
        <taxon>Embryophyta</taxon>
        <taxon>Tracheophyta</taxon>
        <taxon>Spermatophyta</taxon>
        <taxon>Magnoliopsida</taxon>
        <taxon>eudicotyledons</taxon>
        <taxon>Gunneridae</taxon>
        <taxon>Pentapetalae</taxon>
        <taxon>rosids</taxon>
        <taxon>malvids</taxon>
        <taxon>Malvales</taxon>
        <taxon>Malvaceae</taxon>
        <taxon>Byttnerioideae</taxon>
        <taxon>Theobroma</taxon>
    </lineage>
</organism>
<dbReference type="AlphaFoldDB" id="A0A061EUG1"/>
<dbReference type="Gramene" id="EOY08685">
    <property type="protein sequence ID" value="EOY08685"/>
    <property type="gene ID" value="TCM_023723"/>
</dbReference>
<feature type="region of interest" description="Disordered" evidence="1">
    <location>
        <begin position="142"/>
        <end position="166"/>
    </location>
</feature>